<dbReference type="InterPro" id="IPR021335">
    <property type="entry name" value="DUF2948"/>
</dbReference>
<dbReference type="RefSeq" id="WP_267991678.1">
    <property type="nucleotide sequence ID" value="NZ_JAPJZI010000001.1"/>
</dbReference>
<name>A0A9X3ZIH0_9HYPH</name>
<evidence type="ECO:0000313" key="2">
    <source>
        <dbReference type="Proteomes" id="UP001151234"/>
    </source>
</evidence>
<comment type="caution">
    <text evidence="1">The sequence shown here is derived from an EMBL/GenBank/DDBJ whole genome shotgun (WGS) entry which is preliminary data.</text>
</comment>
<evidence type="ECO:0000313" key="1">
    <source>
        <dbReference type="EMBL" id="MDA5400239.1"/>
    </source>
</evidence>
<dbReference type="Proteomes" id="UP001151234">
    <property type="component" value="Unassembled WGS sequence"/>
</dbReference>
<proteinExistence type="predicted"/>
<sequence>MELLKLMAMDKEDLSIISAYMQDAVFKPADLDFQSRDGRFLLVGNRFVWEESNGKRRRGFERRRSALHFNRVGAVRSRGVNRRDDDAVLSLLTVNFVPGEDEPGGRVELIFSGDVAVELDVECVEAQMSDLGAAWETEFKPAHPLSDV</sequence>
<keyword evidence="2" id="KW-1185">Reference proteome</keyword>
<reference evidence="1" key="1">
    <citation type="submission" date="2022-11" db="EMBL/GenBank/DDBJ databases">
        <title>Draft genome sequence of Hoeflea poritis E7-10 and Hoeflea prorocentri PM5-8, separated from scleractinian coral Porites lutea and marine dinoflagellate.</title>
        <authorList>
            <person name="Zhang G."/>
            <person name="Wei Q."/>
            <person name="Cai L."/>
        </authorList>
    </citation>
    <scope>NUCLEOTIDE SEQUENCE</scope>
    <source>
        <strain evidence="1">PM5-8</strain>
    </source>
</reference>
<gene>
    <name evidence="1" type="ORF">OQ273_16795</name>
</gene>
<dbReference type="AlphaFoldDB" id="A0A9X3ZIH0"/>
<accession>A0A9X3ZIH0</accession>
<protein>
    <submittedName>
        <fullName evidence="1">DUF2948 family protein</fullName>
    </submittedName>
</protein>
<dbReference type="EMBL" id="JAPJZI010000001">
    <property type="protein sequence ID" value="MDA5400239.1"/>
    <property type="molecule type" value="Genomic_DNA"/>
</dbReference>
<dbReference type="Pfam" id="PF11164">
    <property type="entry name" value="DUF2948"/>
    <property type="match status" value="1"/>
</dbReference>
<organism evidence="1 2">
    <name type="scientific">Hoeflea prorocentri</name>
    <dbReference type="NCBI Taxonomy" id="1922333"/>
    <lineage>
        <taxon>Bacteria</taxon>
        <taxon>Pseudomonadati</taxon>
        <taxon>Pseudomonadota</taxon>
        <taxon>Alphaproteobacteria</taxon>
        <taxon>Hyphomicrobiales</taxon>
        <taxon>Rhizobiaceae</taxon>
        <taxon>Hoeflea</taxon>
    </lineage>
</organism>